<name>A0A5B0MRP3_PUCGR</name>
<protein>
    <submittedName>
        <fullName evidence="2">Uncharacterized protein</fullName>
    </submittedName>
</protein>
<evidence type="ECO:0000313" key="3">
    <source>
        <dbReference type="Proteomes" id="UP000325313"/>
    </source>
</evidence>
<dbReference type="EMBL" id="VDEP01000447">
    <property type="protein sequence ID" value="KAA1078764.1"/>
    <property type="molecule type" value="Genomic_DNA"/>
</dbReference>
<evidence type="ECO:0000256" key="1">
    <source>
        <dbReference type="SAM" id="MobiDB-lite"/>
    </source>
</evidence>
<dbReference type="AlphaFoldDB" id="A0A5B0MRP3"/>
<proteinExistence type="predicted"/>
<organism evidence="2 3">
    <name type="scientific">Puccinia graminis f. sp. tritici</name>
    <dbReference type="NCBI Taxonomy" id="56615"/>
    <lineage>
        <taxon>Eukaryota</taxon>
        <taxon>Fungi</taxon>
        <taxon>Dikarya</taxon>
        <taxon>Basidiomycota</taxon>
        <taxon>Pucciniomycotina</taxon>
        <taxon>Pucciniomycetes</taxon>
        <taxon>Pucciniales</taxon>
        <taxon>Pucciniaceae</taxon>
        <taxon>Puccinia</taxon>
    </lineage>
</organism>
<reference evidence="2 3" key="1">
    <citation type="submission" date="2019-05" db="EMBL/GenBank/DDBJ databases">
        <title>Emergence of the Ug99 lineage of the wheat stem rust pathogen through somatic hybridization.</title>
        <authorList>
            <person name="Li F."/>
            <person name="Upadhyaya N.M."/>
            <person name="Sperschneider J."/>
            <person name="Matny O."/>
            <person name="Nguyen-Phuc H."/>
            <person name="Mago R."/>
            <person name="Raley C."/>
            <person name="Miller M.E."/>
            <person name="Silverstein K.A.T."/>
            <person name="Henningsen E."/>
            <person name="Hirsch C.D."/>
            <person name="Visser B."/>
            <person name="Pretorius Z.A."/>
            <person name="Steffenson B.J."/>
            <person name="Schwessinger B."/>
            <person name="Dodds P.N."/>
            <person name="Figueroa M."/>
        </authorList>
    </citation>
    <scope>NUCLEOTIDE SEQUENCE [LARGE SCALE GENOMIC DNA]</scope>
    <source>
        <strain evidence="2 3">Ug99</strain>
    </source>
</reference>
<sequence>MSYQLAGSESYRSRRGAGHPSSRPFSGSSFDPGNSVPAKSEDKASRPPIPID</sequence>
<gene>
    <name evidence="2" type="ORF">PGTUg99_011754</name>
</gene>
<feature type="compositionally biased region" description="Polar residues" evidence="1">
    <location>
        <begin position="23"/>
        <end position="32"/>
    </location>
</feature>
<comment type="caution">
    <text evidence="2">The sequence shown here is derived from an EMBL/GenBank/DDBJ whole genome shotgun (WGS) entry which is preliminary data.</text>
</comment>
<dbReference type="Proteomes" id="UP000325313">
    <property type="component" value="Unassembled WGS sequence"/>
</dbReference>
<evidence type="ECO:0000313" key="2">
    <source>
        <dbReference type="EMBL" id="KAA1078764.1"/>
    </source>
</evidence>
<feature type="region of interest" description="Disordered" evidence="1">
    <location>
        <begin position="1"/>
        <end position="52"/>
    </location>
</feature>
<accession>A0A5B0MRP3</accession>